<evidence type="ECO:0000313" key="10">
    <source>
        <dbReference type="Proteomes" id="UP001225906"/>
    </source>
</evidence>
<evidence type="ECO:0000256" key="6">
    <source>
        <dbReference type="ARBA" id="ARBA00023263"/>
    </source>
</evidence>
<evidence type="ECO:0000259" key="8">
    <source>
        <dbReference type="Pfam" id="PF05567"/>
    </source>
</evidence>
<evidence type="ECO:0000256" key="1">
    <source>
        <dbReference type="ARBA" id="ARBA00004561"/>
    </source>
</evidence>
<dbReference type="RefSeq" id="WP_306388111.1">
    <property type="nucleotide sequence ID" value="NZ_JAVCAP010000001.1"/>
</dbReference>
<dbReference type="Gene3D" id="3.40.50.410">
    <property type="entry name" value="von Willebrand factor, type A domain"/>
    <property type="match status" value="1"/>
</dbReference>
<evidence type="ECO:0000256" key="4">
    <source>
        <dbReference type="ARBA" id="ARBA00022723"/>
    </source>
</evidence>
<dbReference type="Pfam" id="PF05567">
    <property type="entry name" value="T4P_PilY1"/>
    <property type="match status" value="1"/>
</dbReference>
<dbReference type="Proteomes" id="UP001225906">
    <property type="component" value="Unassembled WGS sequence"/>
</dbReference>
<dbReference type="SMART" id="SM00564">
    <property type="entry name" value="PQQ"/>
    <property type="match status" value="3"/>
</dbReference>
<dbReference type="SUPFAM" id="SSF53300">
    <property type="entry name" value="vWA-like"/>
    <property type="match status" value="1"/>
</dbReference>
<dbReference type="InterPro" id="IPR011047">
    <property type="entry name" value="Quinoprotein_ADH-like_sf"/>
</dbReference>
<evidence type="ECO:0000256" key="5">
    <source>
        <dbReference type="ARBA" id="ARBA00022837"/>
    </source>
</evidence>
<dbReference type="SUPFAM" id="SSF50998">
    <property type="entry name" value="Quinoprotein alcohol dehydrogenase-like"/>
    <property type="match status" value="1"/>
</dbReference>
<gene>
    <name evidence="9" type="ORF">Q9291_00960</name>
</gene>
<accession>A0ABT9JPA3</accession>
<comment type="similarity">
    <text evidence="2">Belongs to the PilY1 family.</text>
</comment>
<dbReference type="InterPro" id="IPR015943">
    <property type="entry name" value="WD40/YVTN_repeat-like_dom_sf"/>
</dbReference>
<evidence type="ECO:0000313" key="9">
    <source>
        <dbReference type="EMBL" id="MDP8566405.1"/>
    </source>
</evidence>
<dbReference type="EMBL" id="JAVCAP010000001">
    <property type="protein sequence ID" value="MDP8566405.1"/>
    <property type="molecule type" value="Genomic_DNA"/>
</dbReference>
<keyword evidence="3" id="KW-1029">Fimbrium biogenesis</keyword>
<sequence length="1352" mass="144514">MMNITAWIRKAVWLTLLMPCLLKAEFLDLATMPLQTSGSSDVLPNLMFVLDNSGSMGWNYTPDWAVGEPDNSSYDASDWLFSNAAYNTQFYNPTVIYSPPVDYRGVSLANQTAYAATSDRADTLYGRVYRGTSAYYFAYVPGEYCTTPNLTSCIVSKVATGAYIYPATLRWCNSSSASGKRTLSGSDRCQAIRNTVTSVNDSNTYRYLREPRATYRLTLTRNSGTVTVSSIKINNIEILSSSTSSSSSSTLASNVDSRICDGSITGNCLIAGNSVSRSSNVLTITTFAGDPVDTANPVQVTMSGNGSYSAQLVTASSSDIPGSLVYQQITSSQSSYTAPGSTSKAVDRTDCAGSTCTYSEELRNYANWATYYSTRMLAMKTAASQAFQALDARYRVGFVTINSASNNYLPIAPFNATQKQNWYNTLFAVNPTGSTPLRTALSGVGRHFAGKKTLGNDDPMQYACQQNFTLLTTDGYWNDDSSTPRRIDGSTAIGNLDGGSTPRPQFDSSGKSNTLADVAKYFYDTDIRDGDFSNCNGSWGTSVCGTVTDYPKQNMVTLTLGLGIDGTLAYTDDYKTQATGDFKDITTGAKNWDDPISKTSGQRIDDLWHAAVNAGGTYYSASNPKLLRESLSKGLSEIKSVQGASAAAAASSLAPTSGDNFQYVASYQTVKWIGNLEARTVDVQSLETSQTAVWCVENVAATTCPAPSVEARLTGNGSTTIYCKTVSSNETACGSAGGVLGAVLGTSELSSCYQEVQGSCTGRLQTQVAGNSRKIYFNLSGALVSFNADNLPAVHQTALNSGYLALSQMQGLPASDPKITDANKVSKLVDYLRGNKTYEDISLNTVAENRLFRERQATLGDISQSRPNYFKVSNAGYLDANYTAYKALSESRLAAVYVGANDGMLHAFNANTGDELWAFIPTPVISNLSHLADKEYGASYHTNYVNGSPIVADVCVSGCGSSGAVWRTILVSGLNGGGRGYFALDVTNPASPVLLWEFNAQNTGALNNIGFSFGNPLVTKMLDGRWVVVVTSGYNNGTYARKLNDGSYVNNSPVGDGVGYLYVLDANTGSLLKTLSTGEGNAADPSGLAKISGFAEQMFENNTASKIYGGDLNGNIWRFDINTGAVTKIATLRDSGGIAQKITTQPELGKIDNNIVLMVGTGKFIEAADLTNTPQNAVYTFKDNNQTTAIGRSQLVQQTLGADRRVASPASINFDSGYGWFLDFPAGERVNLDPLLLNGVLLMPTTVPSSAACSGAGYGWFNFFDYKKGGSPLASGLVSERMLTPAVGYNIVYDNKGVPHVVVTGSNDPTPQQLSLDDQVFGLSSSGTISEIFKQKSNGSYGTKQSWHELIQ</sequence>
<name>A0ABT9JPA3_9PROT</name>
<keyword evidence="5" id="KW-0106">Calcium</keyword>
<organism evidence="9 10">
    <name type="scientific">Methylophilus aquaticus</name>
    <dbReference type="NCBI Taxonomy" id="1971610"/>
    <lineage>
        <taxon>Bacteria</taxon>
        <taxon>Pseudomonadati</taxon>
        <taxon>Pseudomonadota</taxon>
        <taxon>Betaproteobacteria</taxon>
        <taxon>Nitrosomonadales</taxon>
        <taxon>Methylophilaceae</taxon>
        <taxon>Methylophilus</taxon>
    </lineage>
</organism>
<evidence type="ECO:0000256" key="2">
    <source>
        <dbReference type="ARBA" id="ARBA00008387"/>
    </source>
</evidence>
<dbReference type="Gene3D" id="2.130.10.10">
    <property type="entry name" value="YVTN repeat-like/Quinoprotein amine dehydrogenase"/>
    <property type="match status" value="1"/>
</dbReference>
<comment type="caution">
    <text evidence="9">The sequence shown here is derived from an EMBL/GenBank/DDBJ whole genome shotgun (WGS) entry which is preliminary data.</text>
</comment>
<feature type="domain" description="PilY1 beta-propeller" evidence="8">
    <location>
        <begin position="877"/>
        <end position="1196"/>
    </location>
</feature>
<dbReference type="InterPro" id="IPR018391">
    <property type="entry name" value="PQQ_b-propeller_rpt"/>
</dbReference>
<reference evidence="10" key="1">
    <citation type="journal article" date="2019" name="Int. J. Syst. Evol. Microbiol.">
        <title>The Global Catalogue of Microorganisms (GCM) 10K type strain sequencing project: providing services to taxonomists for standard genome sequencing and annotation.</title>
        <authorList>
            <consortium name="The Broad Institute Genomics Platform"/>
            <consortium name="The Broad Institute Genome Sequencing Center for Infectious Disease"/>
            <person name="Wu L."/>
            <person name="Ma J."/>
        </authorList>
    </citation>
    <scope>NUCLEOTIDE SEQUENCE [LARGE SCALE GENOMIC DNA]</scope>
    <source>
        <strain evidence="10">VKM B-3159</strain>
    </source>
</reference>
<keyword evidence="6" id="KW-0281">Fimbrium</keyword>
<dbReference type="InterPro" id="IPR036465">
    <property type="entry name" value="vWFA_dom_sf"/>
</dbReference>
<evidence type="ECO:0000256" key="3">
    <source>
        <dbReference type="ARBA" id="ARBA00022558"/>
    </source>
</evidence>
<evidence type="ECO:0000256" key="7">
    <source>
        <dbReference type="SAM" id="MobiDB-lite"/>
    </source>
</evidence>
<comment type="subcellular location">
    <subcellularLocation>
        <location evidence="1">Fimbrium</location>
    </subcellularLocation>
</comment>
<dbReference type="InterPro" id="IPR008707">
    <property type="entry name" value="B-propeller_PilY1"/>
</dbReference>
<feature type="region of interest" description="Disordered" evidence="7">
    <location>
        <begin position="481"/>
        <end position="511"/>
    </location>
</feature>
<keyword evidence="4" id="KW-0479">Metal-binding</keyword>
<proteinExistence type="inferred from homology"/>
<keyword evidence="10" id="KW-1185">Reference proteome</keyword>
<protein>
    <submittedName>
        <fullName evidence="9">PilC/PilY family type IV pilus protein</fullName>
    </submittedName>
</protein>
<feature type="compositionally biased region" description="Polar residues" evidence="7">
    <location>
        <begin position="502"/>
        <end position="511"/>
    </location>
</feature>